<evidence type="ECO:0000313" key="8">
    <source>
        <dbReference type="Proteomes" id="UP000501868"/>
    </source>
</evidence>
<evidence type="ECO:0000256" key="3">
    <source>
        <dbReference type="ARBA" id="ARBA00023002"/>
    </source>
</evidence>
<dbReference type="InterPro" id="IPR036188">
    <property type="entry name" value="FAD/NAD-bd_sf"/>
</dbReference>
<comment type="pathway">
    <text evidence="1">Cofactor biosynthesis; thiamine diphosphate biosynthesis.</text>
</comment>
<reference evidence="7 8" key="1">
    <citation type="submission" date="2020-04" db="EMBL/GenBank/DDBJ databases">
        <title>Genome-Wide Identification of 5-Methylcytosine Sites in Bacterial Genomes By High-Throughput Sequencing of MspJI Restriction Fragments.</title>
        <authorList>
            <person name="Wu V."/>
        </authorList>
    </citation>
    <scope>NUCLEOTIDE SEQUENCE [LARGE SCALE GENOMIC DNA]</scope>
    <source>
        <strain evidence="7 8">S2</strain>
    </source>
</reference>
<dbReference type="SUPFAM" id="SSF54373">
    <property type="entry name" value="FAD-linked reductases, C-terminal domain"/>
    <property type="match status" value="1"/>
</dbReference>
<dbReference type="PANTHER" id="PTHR13847:SF289">
    <property type="entry name" value="GLYCINE OXIDASE"/>
    <property type="match status" value="1"/>
</dbReference>
<keyword evidence="2" id="KW-0784">Thiamine biosynthesis</keyword>
<dbReference type="PANTHER" id="PTHR13847">
    <property type="entry name" value="SARCOSINE DEHYDROGENASE-RELATED"/>
    <property type="match status" value="1"/>
</dbReference>
<reference evidence="7 8" key="2">
    <citation type="submission" date="2020-04" db="EMBL/GenBank/DDBJ databases">
        <authorList>
            <person name="Fomenkov A."/>
            <person name="Anton B.P."/>
            <person name="Roberts R.J."/>
        </authorList>
    </citation>
    <scope>NUCLEOTIDE SEQUENCE [LARGE SCALE GENOMIC DNA]</scope>
    <source>
        <strain evidence="7 8">S2</strain>
    </source>
</reference>
<dbReference type="GO" id="GO:0050660">
    <property type="term" value="F:flavin adenine dinucleotide binding"/>
    <property type="evidence" value="ECO:0007669"/>
    <property type="project" value="InterPro"/>
</dbReference>
<dbReference type="EC" id="1.4.3.19" evidence="5"/>
<dbReference type="GO" id="GO:0005737">
    <property type="term" value="C:cytoplasm"/>
    <property type="evidence" value="ECO:0007669"/>
    <property type="project" value="TreeGrafter"/>
</dbReference>
<dbReference type="AlphaFoldDB" id="A0A6H1P491"/>
<dbReference type="Gene3D" id="3.50.50.60">
    <property type="entry name" value="FAD/NAD(P)-binding domain"/>
    <property type="match status" value="1"/>
</dbReference>
<dbReference type="NCBIfam" id="TIGR02352">
    <property type="entry name" value="thiamin_ThiO"/>
    <property type="match status" value="1"/>
</dbReference>
<evidence type="ECO:0000256" key="2">
    <source>
        <dbReference type="ARBA" id="ARBA00022977"/>
    </source>
</evidence>
<evidence type="ECO:0000256" key="1">
    <source>
        <dbReference type="ARBA" id="ARBA00004948"/>
    </source>
</evidence>
<dbReference type="Proteomes" id="UP000501868">
    <property type="component" value="Chromosome"/>
</dbReference>
<keyword evidence="3 7" id="KW-0560">Oxidoreductase</keyword>
<name>A0A6H1P491_PRIMG</name>
<dbReference type="GO" id="GO:0009229">
    <property type="term" value="P:thiamine diphosphate biosynthetic process"/>
    <property type="evidence" value="ECO:0007669"/>
    <property type="project" value="UniProtKB-UniPathway"/>
</dbReference>
<evidence type="ECO:0000259" key="6">
    <source>
        <dbReference type="Pfam" id="PF01266"/>
    </source>
</evidence>
<comment type="catalytic activity">
    <reaction evidence="4">
        <text>glycine + O2 + H2O = glyoxylate + H2O2 + NH4(+)</text>
        <dbReference type="Rhea" id="RHEA:11532"/>
        <dbReference type="ChEBI" id="CHEBI:15377"/>
        <dbReference type="ChEBI" id="CHEBI:15379"/>
        <dbReference type="ChEBI" id="CHEBI:16240"/>
        <dbReference type="ChEBI" id="CHEBI:28938"/>
        <dbReference type="ChEBI" id="CHEBI:36655"/>
        <dbReference type="ChEBI" id="CHEBI:57305"/>
        <dbReference type="EC" id="1.4.3.19"/>
    </reaction>
</comment>
<proteinExistence type="predicted"/>
<dbReference type="EMBL" id="CP051128">
    <property type="protein sequence ID" value="QIZ08101.1"/>
    <property type="molecule type" value="Genomic_DNA"/>
</dbReference>
<dbReference type="GO" id="GO:0043799">
    <property type="term" value="F:glycine oxidase activity"/>
    <property type="evidence" value="ECO:0007669"/>
    <property type="project" value="UniProtKB-EC"/>
</dbReference>
<evidence type="ECO:0000256" key="5">
    <source>
        <dbReference type="ARBA" id="ARBA00050018"/>
    </source>
</evidence>
<dbReference type="Gene3D" id="3.30.9.10">
    <property type="entry name" value="D-Amino Acid Oxidase, subunit A, domain 2"/>
    <property type="match status" value="1"/>
</dbReference>
<protein>
    <recommendedName>
        <fullName evidence="5">glycine oxidase</fullName>
        <ecNumber evidence="5">1.4.3.19</ecNumber>
    </recommendedName>
</protein>
<feature type="domain" description="FAD dependent oxidoreductase" evidence="6">
    <location>
        <begin position="6"/>
        <end position="352"/>
    </location>
</feature>
<dbReference type="InterPro" id="IPR006076">
    <property type="entry name" value="FAD-dep_OxRdtase"/>
</dbReference>
<dbReference type="GO" id="GO:0009228">
    <property type="term" value="P:thiamine biosynthetic process"/>
    <property type="evidence" value="ECO:0007669"/>
    <property type="project" value="UniProtKB-KW"/>
</dbReference>
<evidence type="ECO:0000256" key="4">
    <source>
        <dbReference type="ARBA" id="ARBA00049872"/>
    </source>
</evidence>
<dbReference type="UniPathway" id="UPA00060"/>
<dbReference type="Pfam" id="PF01266">
    <property type="entry name" value="DAO"/>
    <property type="match status" value="1"/>
</dbReference>
<accession>A0A6H1P491</accession>
<gene>
    <name evidence="7" type="primary">thiO</name>
    <name evidence="7" type="ORF">HFZ78_16310</name>
</gene>
<dbReference type="SUPFAM" id="SSF51905">
    <property type="entry name" value="FAD/NAD(P)-binding domain"/>
    <property type="match status" value="1"/>
</dbReference>
<sequence length="376" mass="40942">MENSFDVAIIGGGIIGSSIAYQLAKRGRKVVIIEKGRVACQASSAAAGMLAAQAELEQDGPLFQLALKSQAMFSTLASELFEYTGIDIEYVNKGMVKIAETEAIALEVKKQVTFQKKWDPTITWLDATEVRVLEPSLSPSVAGGMYLPRDGHVQPAKLTQAFAKAAEHFGAKICEETEVLSFVYENGQVKGVTTSKGVIHCEQVVVATGAWAAKLMQESGIDIPVYPVKGECFSIRTEMPIINSTIFSDKRCYLVPKQNGEIYIGATVIENTFDTKVTPEGIATLIERATQLVPQIKEAAWERVWAGVRPQTGDGIPYMGEHPSWRGLFVAAGHFRNGILLSPITGELVADLVSGRLLDQELLSAFHLERHKETVS</sequence>
<evidence type="ECO:0000313" key="7">
    <source>
        <dbReference type="EMBL" id="QIZ08101.1"/>
    </source>
</evidence>
<organism evidence="7 8">
    <name type="scientific">Priestia megaterium</name>
    <name type="common">Bacillus megaterium</name>
    <dbReference type="NCBI Taxonomy" id="1404"/>
    <lineage>
        <taxon>Bacteria</taxon>
        <taxon>Bacillati</taxon>
        <taxon>Bacillota</taxon>
        <taxon>Bacilli</taxon>
        <taxon>Bacillales</taxon>
        <taxon>Bacillaceae</taxon>
        <taxon>Priestia</taxon>
    </lineage>
</organism>
<dbReference type="InterPro" id="IPR012727">
    <property type="entry name" value="Gly_oxidase_ThiO"/>
</dbReference>